<geneLocation type="plasmid" evidence="3 4">
    <name>pRAHAQ01</name>
</geneLocation>
<dbReference type="AlphaFoldDB" id="A0A0H3FH28"/>
<feature type="domain" description="Phage conserved hypothetical protein C-terminal" evidence="2">
    <location>
        <begin position="176"/>
        <end position="247"/>
    </location>
</feature>
<name>A0A0H3FH28_RAHSY</name>
<evidence type="ECO:0000256" key="1">
    <source>
        <dbReference type="SAM" id="MobiDB-lite"/>
    </source>
</evidence>
<dbReference type="SUPFAM" id="SSF46785">
    <property type="entry name" value="Winged helix' DNA-binding domain"/>
    <property type="match status" value="1"/>
</dbReference>
<proteinExistence type="predicted"/>
<dbReference type="Pfam" id="PF13730">
    <property type="entry name" value="HTH_36"/>
    <property type="match status" value="1"/>
</dbReference>
<reference evidence="3 4" key="2">
    <citation type="journal article" date="2012" name="J. Bacteriol.">
        <title>Complete Genome Sequence of Rahnella sp. Strain Y9602, a Gammaproteobacterium Isolate from Metal- and Radionuclide-Contaminated Soil.</title>
        <authorList>
            <person name="Martinez R.J."/>
            <person name="Bruce D."/>
            <person name="Detter C."/>
            <person name="Goodwin L.A."/>
            <person name="Han J."/>
            <person name="Han C.S."/>
            <person name="Held B."/>
            <person name="Land M.L."/>
            <person name="Mikhailova N."/>
            <person name="Nolan M."/>
            <person name="Pennacchio L."/>
            <person name="Pitluck S."/>
            <person name="Tapia R."/>
            <person name="Woyke T."/>
            <person name="Sobecky P.A."/>
        </authorList>
    </citation>
    <scope>NUCLEOTIDE SEQUENCE [LARGE SCALE GENOMIC DNA]</scope>
    <source>
        <strain evidence="3 4">Y9602</strain>
        <plasmid evidence="3 4">pRAHAQ01</plasmid>
    </source>
</reference>
<feature type="region of interest" description="Disordered" evidence="1">
    <location>
        <begin position="96"/>
        <end position="160"/>
    </location>
</feature>
<dbReference type="InterPro" id="IPR036390">
    <property type="entry name" value="WH_DNA-bd_sf"/>
</dbReference>
<reference evidence="4" key="1">
    <citation type="submission" date="2011-01" db="EMBL/GenBank/DDBJ databases">
        <title>Complete sequence of plasmid1 of Rahnella sp. Y9602.</title>
        <authorList>
            <consortium name="US DOE Joint Genome Institute"/>
            <person name="Lucas S."/>
            <person name="Copeland A."/>
            <person name="Lapidus A."/>
            <person name="Cheng J.-F."/>
            <person name="Goodwin L."/>
            <person name="Pitluck S."/>
            <person name="Lu M."/>
            <person name="Detter J.C."/>
            <person name="Han C."/>
            <person name="Tapia R."/>
            <person name="Land M."/>
            <person name="Hauser L."/>
            <person name="Kyrpides N."/>
            <person name="Ivanova N."/>
            <person name="Ovchinnikova G."/>
            <person name="Pagani I."/>
            <person name="Sobecky P.A."/>
            <person name="Martinez R.J."/>
            <person name="Woyke T."/>
        </authorList>
    </citation>
    <scope>NUCLEOTIDE SEQUENCE [LARGE SCALE GENOMIC DNA]</scope>
    <source>
        <strain evidence="4">Y9602</strain>
        <plasmid evidence="4">pRAHAQ01</plasmid>
    </source>
</reference>
<dbReference type="Proteomes" id="UP000007257">
    <property type="component" value="Plasmid pRAHAQ01"/>
</dbReference>
<gene>
    <name evidence="3" type="ordered locus">Rahaq_4538</name>
</gene>
<dbReference type="OrthoDB" id="6479251at2"/>
<dbReference type="InterPro" id="IPR011741">
    <property type="entry name" value="Phg_2220_C"/>
</dbReference>
<dbReference type="RefSeq" id="WP_013577801.1">
    <property type="nucleotide sequence ID" value="NC_015062.1"/>
</dbReference>
<protein>
    <recommendedName>
        <fullName evidence="2">Phage conserved hypothetical protein C-terminal domain-containing protein</fullName>
    </recommendedName>
</protein>
<dbReference type="InterPro" id="IPR036388">
    <property type="entry name" value="WH-like_DNA-bd_sf"/>
</dbReference>
<sequence length="340" mass="37181">MSVKLSAYVWDGCAAAGLKISAVAIMARLADFSSDEGLCWPSITTIARQLGAGESTVRTTLGKLEADGWITSTQRRKGNRNTSNMYQLNIAKLRAAAQPSDSDASKSNTSKSDTSNSDRSKSDASKSNTNTGFHPSESGGDPLVNSKQDPSDIKPLCQPAAQTDAEVEITDQAKQVLNYLNQTTGSRYQVSKSSLDNIRARLREGFTPEEQQLTVDYMHAKWGGDLEMAEYLRPSTLFQPSKFPGYLEGANAWNRAGRPARKNGKWDRGEVAVDTSERDSAYRRFISGVAASKAPSDLEKLVCTEASKASVRGMRSDFAISTWNRIWKECAQRRQQGKSA</sequence>
<evidence type="ECO:0000313" key="3">
    <source>
        <dbReference type="EMBL" id="ADW76120.1"/>
    </source>
</evidence>
<dbReference type="KEGG" id="rah:Rahaq_4538"/>
<keyword evidence="3" id="KW-0614">Plasmid</keyword>
<evidence type="ECO:0000259" key="2">
    <source>
        <dbReference type="Pfam" id="PF09524"/>
    </source>
</evidence>
<feature type="compositionally biased region" description="Low complexity" evidence="1">
    <location>
        <begin position="100"/>
        <end position="115"/>
    </location>
</feature>
<accession>A0A0H3FH28</accession>
<organism evidence="3 4">
    <name type="scientific">Rahnella sp. (strain Y9602)</name>
    <dbReference type="NCBI Taxonomy" id="2703885"/>
    <lineage>
        <taxon>Bacteria</taxon>
        <taxon>Pseudomonadati</taxon>
        <taxon>Pseudomonadota</taxon>
        <taxon>Gammaproteobacteria</taxon>
        <taxon>Enterobacterales</taxon>
        <taxon>Yersiniaceae</taxon>
        <taxon>Rahnella</taxon>
    </lineage>
</organism>
<dbReference type="Gene3D" id="1.10.10.10">
    <property type="entry name" value="Winged helix-like DNA-binding domain superfamily/Winged helix DNA-binding domain"/>
    <property type="match status" value="1"/>
</dbReference>
<dbReference type="EMBL" id="CP002506">
    <property type="protein sequence ID" value="ADW76120.1"/>
    <property type="molecule type" value="Genomic_DNA"/>
</dbReference>
<evidence type="ECO:0000313" key="4">
    <source>
        <dbReference type="Proteomes" id="UP000007257"/>
    </source>
</evidence>
<dbReference type="HOGENOM" id="CLU_047944_0_0_6"/>
<dbReference type="eggNOG" id="COG1846">
    <property type="taxonomic scope" value="Bacteria"/>
</dbReference>
<dbReference type="Pfam" id="PF09524">
    <property type="entry name" value="Phg_2220_C"/>
    <property type="match status" value="1"/>
</dbReference>